<dbReference type="Pfam" id="PF02214">
    <property type="entry name" value="BTB_2"/>
    <property type="match status" value="1"/>
</dbReference>
<dbReference type="eggNOG" id="ENOG502QRM9">
    <property type="taxonomic scope" value="Eukaryota"/>
</dbReference>
<proteinExistence type="predicted"/>
<dbReference type="SUPFAM" id="SSF54695">
    <property type="entry name" value="POZ domain"/>
    <property type="match status" value="1"/>
</dbReference>
<dbReference type="STRING" id="246409.I1C922"/>
<dbReference type="InParanoid" id="I1C922"/>
<dbReference type="AlphaFoldDB" id="I1C922"/>
<dbReference type="Gene3D" id="3.30.710.10">
    <property type="entry name" value="Potassium Channel Kv1.1, Chain A"/>
    <property type="match status" value="2"/>
</dbReference>
<evidence type="ECO:0000259" key="1">
    <source>
        <dbReference type="Pfam" id="PF02214"/>
    </source>
</evidence>
<dbReference type="VEuPathDB" id="FungiDB:RO3G_09662"/>
<accession>I1C922</accession>
<dbReference type="InterPro" id="IPR003131">
    <property type="entry name" value="T1-type_BTB"/>
</dbReference>
<evidence type="ECO:0000313" key="2">
    <source>
        <dbReference type="EMBL" id="EIE84952.1"/>
    </source>
</evidence>
<name>I1C922_RHIO9</name>
<reference evidence="2 3" key="1">
    <citation type="journal article" date="2009" name="PLoS Genet.">
        <title>Genomic analysis of the basal lineage fungus Rhizopus oryzae reveals a whole-genome duplication.</title>
        <authorList>
            <person name="Ma L.-J."/>
            <person name="Ibrahim A.S."/>
            <person name="Skory C."/>
            <person name="Grabherr M.G."/>
            <person name="Burger G."/>
            <person name="Butler M."/>
            <person name="Elias M."/>
            <person name="Idnurm A."/>
            <person name="Lang B.F."/>
            <person name="Sone T."/>
            <person name="Abe A."/>
            <person name="Calvo S.E."/>
            <person name="Corrochano L.M."/>
            <person name="Engels R."/>
            <person name="Fu J."/>
            <person name="Hansberg W."/>
            <person name="Kim J.-M."/>
            <person name="Kodira C.D."/>
            <person name="Koehrsen M.J."/>
            <person name="Liu B."/>
            <person name="Miranda-Saavedra D."/>
            <person name="O'Leary S."/>
            <person name="Ortiz-Castellanos L."/>
            <person name="Poulter R."/>
            <person name="Rodriguez-Romero J."/>
            <person name="Ruiz-Herrera J."/>
            <person name="Shen Y.-Q."/>
            <person name="Zeng Q."/>
            <person name="Galagan J."/>
            <person name="Birren B.W."/>
            <person name="Cuomo C.A."/>
            <person name="Wickes B.L."/>
        </authorList>
    </citation>
    <scope>NUCLEOTIDE SEQUENCE [LARGE SCALE GENOMIC DNA]</scope>
    <source>
        <strain evidence="3">RA 99-880 / ATCC MYA-4621 / FGSC 9543 / NRRL 43880</strain>
    </source>
</reference>
<dbReference type="PANTHER" id="PTHR31758">
    <property type="entry name" value="BTB/POZ DOMAIN-CONTAINING PROTEIN YLR108C"/>
    <property type="match status" value="1"/>
</dbReference>
<protein>
    <recommendedName>
        <fullName evidence="1">Potassium channel tetramerisation-type BTB domain-containing protein</fullName>
    </recommendedName>
</protein>
<gene>
    <name evidence="2" type="ORF">RO3G_09662</name>
</gene>
<evidence type="ECO:0000313" key="3">
    <source>
        <dbReference type="Proteomes" id="UP000009138"/>
    </source>
</evidence>
<keyword evidence="3" id="KW-1185">Reference proteome</keyword>
<dbReference type="GeneID" id="93616628"/>
<dbReference type="InterPro" id="IPR011333">
    <property type="entry name" value="SKP1/BTB/POZ_sf"/>
</dbReference>
<dbReference type="OrthoDB" id="2414723at2759"/>
<organism evidence="2 3">
    <name type="scientific">Rhizopus delemar (strain RA 99-880 / ATCC MYA-4621 / FGSC 9543 / NRRL 43880)</name>
    <name type="common">Mucormycosis agent</name>
    <name type="synonym">Rhizopus arrhizus var. delemar</name>
    <dbReference type="NCBI Taxonomy" id="246409"/>
    <lineage>
        <taxon>Eukaryota</taxon>
        <taxon>Fungi</taxon>
        <taxon>Fungi incertae sedis</taxon>
        <taxon>Mucoromycota</taxon>
        <taxon>Mucoromycotina</taxon>
        <taxon>Mucoromycetes</taxon>
        <taxon>Mucorales</taxon>
        <taxon>Mucorineae</taxon>
        <taxon>Rhizopodaceae</taxon>
        <taxon>Rhizopus</taxon>
    </lineage>
</organism>
<dbReference type="GO" id="GO:0051260">
    <property type="term" value="P:protein homooligomerization"/>
    <property type="evidence" value="ECO:0007669"/>
    <property type="project" value="InterPro"/>
</dbReference>
<dbReference type="Proteomes" id="UP000009138">
    <property type="component" value="Unassembled WGS sequence"/>
</dbReference>
<dbReference type="RefSeq" id="XP_067520348.1">
    <property type="nucleotide sequence ID" value="XM_067664247.1"/>
</dbReference>
<sequence length="340" mass="39562">MESHKRKRQEDNDFDFLNIDLSANIPNDLLATNNVLNSPPISNQTAFTIVVGSKSFRLSWESLKSDGPSNFFTEYFNKKRNTKTVYVDRDPETFNTIRLEKMLHEYLFVNVGGRSFRLPWSLFGHGLFYLFYDKANLFNGPLKYAITSSPNASNSSPLYIDRDPDMFQDIVHLLRGYTIDIKSEVHRENLLKDSQYYAFKQLTDKLSTAKQTVAFNEGPNSEILLQLNDVRLMNLLIPKSTNLTTENDDNWQPSQLRYKRNDSIHRLLVQMVFEMKDKTKMKSIGQAMHVAINTNLYFDQDCAVMMDNEDIKTYKELVKETITSRFKLNLNRQFLPSTHS</sequence>
<dbReference type="PANTHER" id="PTHR31758:SF2">
    <property type="entry name" value="BTB_POZ DOMAIN-CONTAINING PROTEIN YLR108C"/>
    <property type="match status" value="1"/>
</dbReference>
<dbReference type="EMBL" id="CH476738">
    <property type="protein sequence ID" value="EIE84952.1"/>
    <property type="molecule type" value="Genomic_DNA"/>
</dbReference>
<feature type="domain" description="Potassium channel tetramerisation-type BTB" evidence="1">
    <location>
        <begin position="108"/>
        <end position="202"/>
    </location>
</feature>